<evidence type="ECO:0000256" key="3">
    <source>
        <dbReference type="ARBA" id="ARBA00023125"/>
    </source>
</evidence>
<dbReference type="InterPro" id="IPR036388">
    <property type="entry name" value="WH-like_DNA-bd_sf"/>
</dbReference>
<evidence type="ECO:0000256" key="4">
    <source>
        <dbReference type="ARBA" id="ARBA00023163"/>
    </source>
</evidence>
<dbReference type="Pfam" id="PF03466">
    <property type="entry name" value="LysR_substrate"/>
    <property type="match status" value="1"/>
</dbReference>
<name>A0A0P1IQQ9_9RHOB</name>
<dbReference type="PANTHER" id="PTHR30537:SF3">
    <property type="entry name" value="TRANSCRIPTIONAL REGULATORY PROTEIN"/>
    <property type="match status" value="1"/>
</dbReference>
<evidence type="ECO:0000256" key="2">
    <source>
        <dbReference type="ARBA" id="ARBA00023015"/>
    </source>
</evidence>
<dbReference type="Gene3D" id="1.10.10.10">
    <property type="entry name" value="Winged helix-like DNA-binding domain superfamily/Winged helix DNA-binding domain"/>
    <property type="match status" value="1"/>
</dbReference>
<keyword evidence="7" id="KW-1185">Reference proteome</keyword>
<feature type="domain" description="HTH lysR-type" evidence="5">
    <location>
        <begin position="3"/>
        <end position="60"/>
    </location>
</feature>
<dbReference type="Gene3D" id="3.40.190.10">
    <property type="entry name" value="Periplasmic binding protein-like II"/>
    <property type="match status" value="1"/>
</dbReference>
<evidence type="ECO:0000313" key="6">
    <source>
        <dbReference type="EMBL" id="CUK13555.1"/>
    </source>
</evidence>
<keyword evidence="3" id="KW-0238">DNA-binding</keyword>
<dbReference type="SUPFAM" id="SSF46785">
    <property type="entry name" value="Winged helix' DNA-binding domain"/>
    <property type="match status" value="1"/>
</dbReference>
<evidence type="ECO:0000256" key="1">
    <source>
        <dbReference type="ARBA" id="ARBA00009437"/>
    </source>
</evidence>
<dbReference type="InterPro" id="IPR058163">
    <property type="entry name" value="LysR-type_TF_proteobact-type"/>
</dbReference>
<dbReference type="GO" id="GO:0006351">
    <property type="term" value="P:DNA-templated transcription"/>
    <property type="evidence" value="ECO:0007669"/>
    <property type="project" value="TreeGrafter"/>
</dbReference>
<evidence type="ECO:0000313" key="7">
    <source>
        <dbReference type="Proteomes" id="UP000051870"/>
    </source>
</evidence>
<dbReference type="InterPro" id="IPR036390">
    <property type="entry name" value="WH_DNA-bd_sf"/>
</dbReference>
<dbReference type="InterPro" id="IPR000847">
    <property type="entry name" value="LysR_HTH_N"/>
</dbReference>
<comment type="similarity">
    <text evidence="1">Belongs to the LysR transcriptional regulatory family.</text>
</comment>
<evidence type="ECO:0000259" key="5">
    <source>
        <dbReference type="PROSITE" id="PS50931"/>
    </source>
</evidence>
<dbReference type="InterPro" id="IPR005119">
    <property type="entry name" value="LysR_subst-bd"/>
</dbReference>
<organism evidence="6 7">
    <name type="scientific">Shimia thalassica</name>
    <dbReference type="NCBI Taxonomy" id="1715693"/>
    <lineage>
        <taxon>Bacteria</taxon>
        <taxon>Pseudomonadati</taxon>
        <taxon>Pseudomonadota</taxon>
        <taxon>Alphaproteobacteria</taxon>
        <taxon>Rhodobacterales</taxon>
        <taxon>Roseobacteraceae</taxon>
    </lineage>
</organism>
<dbReference type="Pfam" id="PF00126">
    <property type="entry name" value="HTH_1"/>
    <property type="match status" value="1"/>
</dbReference>
<dbReference type="EMBL" id="CYTW01000006">
    <property type="protein sequence ID" value="CUK13555.1"/>
    <property type="molecule type" value="Genomic_DNA"/>
</dbReference>
<dbReference type="Gene3D" id="3.40.190.290">
    <property type="match status" value="1"/>
</dbReference>
<dbReference type="GeneID" id="83882796"/>
<reference evidence="7" key="1">
    <citation type="submission" date="2015-09" db="EMBL/GenBank/DDBJ databases">
        <authorList>
            <person name="Rodrigo-Torres Lidia"/>
            <person name="Arahal R.David."/>
        </authorList>
    </citation>
    <scope>NUCLEOTIDE SEQUENCE [LARGE SCALE GENOMIC DNA]</scope>
    <source>
        <strain evidence="7">CECT 7735</strain>
    </source>
</reference>
<accession>A0A0P1IQQ9</accession>
<dbReference type="SUPFAM" id="SSF53850">
    <property type="entry name" value="Periplasmic binding protein-like II"/>
    <property type="match status" value="1"/>
</dbReference>
<proteinExistence type="inferred from homology"/>
<keyword evidence="2" id="KW-0805">Transcription regulation</keyword>
<dbReference type="STRING" id="1715693.PH7735_03825"/>
<dbReference type="PANTHER" id="PTHR30537">
    <property type="entry name" value="HTH-TYPE TRANSCRIPTIONAL REGULATOR"/>
    <property type="match status" value="1"/>
</dbReference>
<dbReference type="AlphaFoldDB" id="A0A0P1IQQ9"/>
<dbReference type="Proteomes" id="UP000051870">
    <property type="component" value="Unassembled WGS sequence"/>
</dbReference>
<gene>
    <name evidence="6" type="ORF">PH7735_03825</name>
</gene>
<dbReference type="PROSITE" id="PS50931">
    <property type="entry name" value="HTH_LYSR"/>
    <property type="match status" value="1"/>
</dbReference>
<keyword evidence="4" id="KW-0804">Transcription</keyword>
<dbReference type="GO" id="GO:0043565">
    <property type="term" value="F:sequence-specific DNA binding"/>
    <property type="evidence" value="ECO:0007669"/>
    <property type="project" value="TreeGrafter"/>
</dbReference>
<protein>
    <submittedName>
        <fullName evidence="6">LysR family transcriptional regulator</fullName>
    </submittedName>
</protein>
<dbReference type="GO" id="GO:0003700">
    <property type="term" value="F:DNA-binding transcription factor activity"/>
    <property type="evidence" value="ECO:0007669"/>
    <property type="project" value="InterPro"/>
</dbReference>
<dbReference type="RefSeq" id="WP_058313020.1">
    <property type="nucleotide sequence ID" value="NZ_CYTW01000006.1"/>
</dbReference>
<sequence>MNVDWDDLKAVLHVVRKGTLAAAATELGVNYTTVARRLARAERALGTVLFDRLADGYRPVEAALVVARHASEMETQSLAVIRGIAGRDARLSGKLTVTAPQLLVGPHLTEVIRTFSQTHPEVDLHLRASNDLADLSRREADLAIRISRTPGDALKGLRLSDQHSASFASPGWAEQIKNTPERTIDWVVYDALGTPPKGLDPRFQNNRVVMTCDDMTAMVGAAQAGLGVVRMPVFLGRATPGLVQVPVLPAQPYAEIWVVAHADVWASAKVAAFREVLVPYFKRNRAVFTS</sequence>